<organism evidence="9 10">
    <name type="scientific">Linnemannia gamsii</name>
    <dbReference type="NCBI Taxonomy" id="64522"/>
    <lineage>
        <taxon>Eukaryota</taxon>
        <taxon>Fungi</taxon>
        <taxon>Fungi incertae sedis</taxon>
        <taxon>Mucoromycota</taxon>
        <taxon>Mortierellomycotina</taxon>
        <taxon>Mortierellomycetes</taxon>
        <taxon>Mortierellales</taxon>
        <taxon>Mortierellaceae</taxon>
        <taxon>Linnemannia</taxon>
    </lineage>
</organism>
<dbReference type="PANTHER" id="PTHR12270:SF25">
    <property type="entry name" value="GLYCOSYLTRANSFERASE-LIKE PROTEIN LARGE"/>
    <property type="match status" value="1"/>
</dbReference>
<keyword evidence="6" id="KW-0325">Glycoprotein</keyword>
<name>A0ABQ7KD14_9FUNG</name>
<evidence type="ECO:0000256" key="2">
    <source>
        <dbReference type="ARBA" id="ARBA00022692"/>
    </source>
</evidence>
<evidence type="ECO:0000256" key="6">
    <source>
        <dbReference type="ARBA" id="ARBA00023180"/>
    </source>
</evidence>
<comment type="caution">
    <text evidence="9">The sequence shown here is derived from an EMBL/GenBank/DDBJ whole genome shotgun (WGS) entry which is preliminary data.</text>
</comment>
<gene>
    <name evidence="9" type="ORF">BGZ96_009830</name>
</gene>
<evidence type="ECO:0000313" key="10">
    <source>
        <dbReference type="Proteomes" id="UP001194696"/>
    </source>
</evidence>
<comment type="subcellular location">
    <subcellularLocation>
        <location evidence="1">Membrane</location>
        <topology evidence="1">Single-pass type II membrane protein</topology>
    </subcellularLocation>
</comment>
<sequence length="477" mass="56210">MRPQVPITVSLSIRYAGIAYLTGSVLFTIHYFASQYRNSQPVPVVKPKVMTEPGMGTFDVENIFYSQQVMNWQTPREFPEHGIEEDAVLSKIFSSTMQPSKVLPYYFKAIRQFDPESVTITTLITFDRYPIFSKLVTNYQGPISVTIHINDDELRDENLSKLHDMYNSNRYMREFVDVHVIVDKFDRQFNMWRNVARFFARSNYFMMLDVDFHICTNLQRHLSLDARAREVMRAGNAVVLPAFEYVEQDDGVDSATFPKNKESLRQLFDQKRITTFHDFFPKGHNATDYETWFSTDSVYKVTAYQHSYEPYVVLHKEGTPWCDERFIGYGANKAACLFEIYISGIDYYVLPQDFVIHQSHPYKEETRKQERKYNRKLYQNFQEEACFRYSRGLMNAHVWDTDKSRNLKEQCSKIRGFSQVMQLVVEDMQAEQEEEEEEEEKKAKQLLSEQEQQDQESKEHKEGLAENEKGHNLPEVV</sequence>
<evidence type="ECO:0000256" key="8">
    <source>
        <dbReference type="SAM" id="Phobius"/>
    </source>
</evidence>
<evidence type="ECO:0008006" key="11">
    <source>
        <dbReference type="Google" id="ProtNLM"/>
    </source>
</evidence>
<keyword evidence="4 8" id="KW-1133">Transmembrane helix</keyword>
<feature type="compositionally biased region" description="Acidic residues" evidence="7">
    <location>
        <begin position="428"/>
        <end position="439"/>
    </location>
</feature>
<dbReference type="InterPro" id="IPR051292">
    <property type="entry name" value="Xyl/GlcA_transferase"/>
</dbReference>
<feature type="transmembrane region" description="Helical" evidence="8">
    <location>
        <begin position="12"/>
        <end position="33"/>
    </location>
</feature>
<evidence type="ECO:0000313" key="9">
    <source>
        <dbReference type="EMBL" id="KAG0296290.1"/>
    </source>
</evidence>
<evidence type="ECO:0000256" key="3">
    <source>
        <dbReference type="ARBA" id="ARBA00022968"/>
    </source>
</evidence>
<keyword evidence="5 8" id="KW-0472">Membrane</keyword>
<proteinExistence type="predicted"/>
<dbReference type="Proteomes" id="UP001194696">
    <property type="component" value="Unassembled WGS sequence"/>
</dbReference>
<protein>
    <recommendedName>
        <fullName evidence="11">Glycosyltransferase family 49 protein</fullName>
    </recommendedName>
</protein>
<evidence type="ECO:0000256" key="1">
    <source>
        <dbReference type="ARBA" id="ARBA00004606"/>
    </source>
</evidence>
<keyword evidence="2 8" id="KW-0812">Transmembrane</keyword>
<evidence type="ECO:0000256" key="7">
    <source>
        <dbReference type="SAM" id="MobiDB-lite"/>
    </source>
</evidence>
<evidence type="ECO:0000256" key="5">
    <source>
        <dbReference type="ARBA" id="ARBA00023136"/>
    </source>
</evidence>
<feature type="compositionally biased region" description="Basic and acidic residues" evidence="7">
    <location>
        <begin position="455"/>
        <end position="477"/>
    </location>
</feature>
<reference evidence="9 10" key="1">
    <citation type="journal article" date="2020" name="Fungal Divers.">
        <title>Resolving the Mortierellaceae phylogeny through synthesis of multi-gene phylogenetics and phylogenomics.</title>
        <authorList>
            <person name="Vandepol N."/>
            <person name="Liber J."/>
            <person name="Desiro A."/>
            <person name="Na H."/>
            <person name="Kennedy M."/>
            <person name="Barry K."/>
            <person name="Grigoriev I.V."/>
            <person name="Miller A.N."/>
            <person name="O'Donnell K."/>
            <person name="Stajich J.E."/>
            <person name="Bonito G."/>
        </authorList>
    </citation>
    <scope>NUCLEOTIDE SEQUENCE [LARGE SCALE GENOMIC DNA]</scope>
    <source>
        <strain evidence="9 10">AD045</strain>
    </source>
</reference>
<keyword evidence="10" id="KW-1185">Reference proteome</keyword>
<dbReference type="PANTHER" id="PTHR12270">
    <property type="entry name" value="GLYCOSYLTRANSFERASE-RELATED"/>
    <property type="match status" value="1"/>
</dbReference>
<keyword evidence="3" id="KW-0735">Signal-anchor</keyword>
<dbReference type="Pfam" id="PF13896">
    <property type="entry name" value="Glyco_transf_49"/>
    <property type="match status" value="2"/>
</dbReference>
<dbReference type="EMBL" id="JAAAIM010000061">
    <property type="protein sequence ID" value="KAG0296290.1"/>
    <property type="molecule type" value="Genomic_DNA"/>
</dbReference>
<accession>A0ABQ7KD14</accession>
<feature type="region of interest" description="Disordered" evidence="7">
    <location>
        <begin position="428"/>
        <end position="477"/>
    </location>
</feature>
<evidence type="ECO:0000256" key="4">
    <source>
        <dbReference type="ARBA" id="ARBA00022989"/>
    </source>
</evidence>